<sequence length="166" mass="17710">MEIESNFDPGAKGAAGEVGLMQIMPATARMLGFAGDDALLADPAVNIRLGLQYLAKAHRLADGDLCTTLMKYRAGHSQTRFSARSVEYCKRARKILSSAGYRVTGGIPTLAPASADPSPKAPARAGPDGTDRNCVSRSFESGPRFRHCITFGKITVTRLKVTPAEQ</sequence>
<dbReference type="Pfam" id="PF01464">
    <property type="entry name" value="SLT"/>
    <property type="match status" value="1"/>
</dbReference>
<comment type="caution">
    <text evidence="4">The sequence shown here is derived from an EMBL/GenBank/DDBJ whole genome shotgun (WGS) entry which is preliminary data.</text>
</comment>
<gene>
    <name evidence="4" type="ORF">KEU06_05625</name>
</gene>
<feature type="region of interest" description="Disordered" evidence="2">
    <location>
        <begin position="109"/>
        <end position="138"/>
    </location>
</feature>
<dbReference type="Gene3D" id="1.10.530.10">
    <property type="match status" value="1"/>
</dbReference>
<accession>A0A942I1J0</accession>
<comment type="similarity">
    <text evidence="1">Belongs to the virb1 family.</text>
</comment>
<evidence type="ECO:0000313" key="5">
    <source>
        <dbReference type="Proteomes" id="UP000680348"/>
    </source>
</evidence>
<dbReference type="InterPro" id="IPR023346">
    <property type="entry name" value="Lysozyme-like_dom_sf"/>
</dbReference>
<evidence type="ECO:0000259" key="3">
    <source>
        <dbReference type="Pfam" id="PF01464"/>
    </source>
</evidence>
<evidence type="ECO:0000313" key="4">
    <source>
        <dbReference type="EMBL" id="MBS3648107.1"/>
    </source>
</evidence>
<organism evidence="4 5">
    <name type="scientific">Pseudaminobacter soli</name>
    <name type="common">ex Zhang et al. 2022</name>
    <dbReference type="NCBI Taxonomy" id="2831468"/>
    <lineage>
        <taxon>Bacteria</taxon>
        <taxon>Pseudomonadati</taxon>
        <taxon>Pseudomonadota</taxon>
        <taxon>Alphaproteobacteria</taxon>
        <taxon>Hyphomicrobiales</taxon>
        <taxon>Phyllobacteriaceae</taxon>
        <taxon>Pseudaminobacter</taxon>
    </lineage>
</organism>
<dbReference type="Proteomes" id="UP000680348">
    <property type="component" value="Unassembled WGS sequence"/>
</dbReference>
<reference evidence="4" key="1">
    <citation type="submission" date="2021-04" db="EMBL/GenBank/DDBJ databases">
        <title>Pseudaminobacter soli sp. nov., isolated from paddy soil contaminated by heavy metals.</title>
        <authorList>
            <person name="Zhang K."/>
        </authorList>
    </citation>
    <scope>NUCLEOTIDE SEQUENCE</scope>
    <source>
        <strain evidence="4">19-2017</strain>
    </source>
</reference>
<dbReference type="EMBL" id="JAGWCR010000002">
    <property type="protein sequence ID" value="MBS3648107.1"/>
    <property type="molecule type" value="Genomic_DNA"/>
</dbReference>
<proteinExistence type="inferred from homology"/>
<evidence type="ECO:0000256" key="2">
    <source>
        <dbReference type="SAM" id="MobiDB-lite"/>
    </source>
</evidence>
<dbReference type="InterPro" id="IPR008258">
    <property type="entry name" value="Transglycosylase_SLT_dom_1"/>
</dbReference>
<protein>
    <submittedName>
        <fullName evidence="4">Transglycosylase SLT domain-containing protein</fullName>
    </submittedName>
</protein>
<dbReference type="SUPFAM" id="SSF53955">
    <property type="entry name" value="Lysozyme-like"/>
    <property type="match status" value="1"/>
</dbReference>
<keyword evidence="5" id="KW-1185">Reference proteome</keyword>
<evidence type="ECO:0000256" key="1">
    <source>
        <dbReference type="ARBA" id="ARBA00009387"/>
    </source>
</evidence>
<feature type="domain" description="Transglycosylase SLT" evidence="3">
    <location>
        <begin position="2"/>
        <end position="85"/>
    </location>
</feature>
<feature type="compositionally biased region" description="Low complexity" evidence="2">
    <location>
        <begin position="111"/>
        <end position="125"/>
    </location>
</feature>
<name>A0A942I1J0_9HYPH</name>
<dbReference type="AlphaFoldDB" id="A0A942I1J0"/>